<evidence type="ECO:0000256" key="3">
    <source>
        <dbReference type="ARBA" id="ARBA00022692"/>
    </source>
</evidence>
<feature type="transmembrane region" description="Helical" evidence="6">
    <location>
        <begin position="140"/>
        <end position="164"/>
    </location>
</feature>
<feature type="transmembrane region" description="Helical" evidence="6">
    <location>
        <begin position="428"/>
        <end position="454"/>
    </location>
</feature>
<proteinExistence type="inferred from homology"/>
<dbReference type="PANTHER" id="PTHR23538:SF1">
    <property type="entry name" value="44.5 KD BACTERIOCHLOROPHYLL SYNTHASE SUBUNIT"/>
    <property type="match status" value="1"/>
</dbReference>
<dbReference type="InterPro" id="IPR004896">
    <property type="entry name" value="PucC-rel"/>
</dbReference>
<comment type="similarity">
    <text evidence="2">Belongs to the PucC family.</text>
</comment>
<evidence type="ECO:0000256" key="4">
    <source>
        <dbReference type="ARBA" id="ARBA00022989"/>
    </source>
</evidence>
<evidence type="ECO:0000256" key="2">
    <source>
        <dbReference type="ARBA" id="ARBA00008412"/>
    </source>
</evidence>
<dbReference type="Gene3D" id="1.20.1250.20">
    <property type="entry name" value="MFS general substrate transporter like domains"/>
    <property type="match status" value="1"/>
</dbReference>
<dbReference type="Proteomes" id="UP001055167">
    <property type="component" value="Unassembled WGS sequence"/>
</dbReference>
<protein>
    <submittedName>
        <fullName evidence="7">Protein PucC</fullName>
    </submittedName>
</protein>
<feature type="transmembrane region" description="Helical" evidence="6">
    <location>
        <begin position="325"/>
        <end position="344"/>
    </location>
</feature>
<evidence type="ECO:0000313" key="7">
    <source>
        <dbReference type="EMBL" id="GJD51624.1"/>
    </source>
</evidence>
<feature type="transmembrane region" description="Helical" evidence="6">
    <location>
        <begin position="65"/>
        <end position="85"/>
    </location>
</feature>
<evidence type="ECO:0000256" key="1">
    <source>
        <dbReference type="ARBA" id="ARBA00004141"/>
    </source>
</evidence>
<feature type="transmembrane region" description="Helical" evidence="6">
    <location>
        <begin position="176"/>
        <end position="200"/>
    </location>
</feature>
<dbReference type="EMBL" id="BPQH01000014">
    <property type="protein sequence ID" value="GJD51624.1"/>
    <property type="molecule type" value="Genomic_DNA"/>
</dbReference>
<accession>A0ABQ4R390</accession>
<keyword evidence="5 6" id="KW-0472">Membrane</keyword>
<keyword evidence="3 6" id="KW-0812">Transmembrane</keyword>
<evidence type="ECO:0000256" key="5">
    <source>
        <dbReference type="ARBA" id="ARBA00023136"/>
    </source>
</evidence>
<dbReference type="Pfam" id="PF03209">
    <property type="entry name" value="PUCC"/>
    <property type="match status" value="1"/>
</dbReference>
<sequence length="479" mass="49063">MSAAGSLARALGRLGPRFLPFADAATAELPLGRLLRLSLFQVTVGMAAVLLIGTLNRVMIVELDVPAWIVAVMLSLPLLFAPFRALVGFRSDTHRSVLGWRRVPYIWFGTLLQFGGLAIMPFALLILSGDTTGPAWIGQVAAALAFVLVGAGLHTTQTVGLALATDLAPAHARPRVVALLCAMLLAGMMASALIFGLALANFSPIRLIQVIQGAALATMLLNGIALWKQEARDPGRSVRGPRQDFRSAWGIYAGPGPARRRLVATGLGTAAFSMQDILLEPYGGQILHLTVGATTALTAMLAIGGGVGLAAAARWLNRGGDPFRVAAAGAVVGIAAFSAVVFAAPLASGALFTSGVTLIGLGGGLFAHGTLTASMAGAPADETGLALGAWGAVQASAAGLAIAASGIIRDVGSALAVQGRLGEALSDASIGYLVVYHIEIALLFATLVAIGPLVRRAPPPEVRRERATDTAPVLVNLPG</sequence>
<dbReference type="CDD" id="cd06176">
    <property type="entry name" value="MFS_BCD_PucC-like"/>
    <property type="match status" value="1"/>
</dbReference>
<dbReference type="InterPro" id="IPR026036">
    <property type="entry name" value="PucC"/>
</dbReference>
<feature type="transmembrane region" description="Helical" evidence="6">
    <location>
        <begin position="105"/>
        <end position="128"/>
    </location>
</feature>
<feature type="transmembrane region" description="Helical" evidence="6">
    <location>
        <begin position="286"/>
        <end position="313"/>
    </location>
</feature>
<feature type="transmembrane region" description="Helical" evidence="6">
    <location>
        <begin position="385"/>
        <end position="408"/>
    </location>
</feature>
<name>A0ABQ4R390_9HYPH</name>
<reference evidence="7" key="1">
    <citation type="journal article" date="2021" name="Front. Microbiol.">
        <title>Comprehensive Comparative Genomics and Phenotyping of Methylobacterium Species.</title>
        <authorList>
            <person name="Alessa O."/>
            <person name="Ogura Y."/>
            <person name="Fujitani Y."/>
            <person name="Takami H."/>
            <person name="Hayashi T."/>
            <person name="Sahin N."/>
            <person name="Tani A."/>
        </authorList>
    </citation>
    <scope>NUCLEOTIDE SEQUENCE</scope>
    <source>
        <strain evidence="7">KCTC 52305</strain>
    </source>
</reference>
<feature type="transmembrane region" description="Helical" evidence="6">
    <location>
        <begin position="34"/>
        <end position="53"/>
    </location>
</feature>
<dbReference type="RefSeq" id="WP_128563187.1">
    <property type="nucleotide sequence ID" value="NZ_BPQH01000014.1"/>
</dbReference>
<keyword evidence="4 6" id="KW-1133">Transmembrane helix</keyword>
<comment type="subcellular location">
    <subcellularLocation>
        <location evidence="1">Membrane</location>
        <topology evidence="1">Multi-pass membrane protein</topology>
    </subcellularLocation>
</comment>
<feature type="transmembrane region" description="Helical" evidence="6">
    <location>
        <begin position="207"/>
        <end position="227"/>
    </location>
</feature>
<keyword evidence="8" id="KW-1185">Reference proteome</keyword>
<feature type="transmembrane region" description="Helical" evidence="6">
    <location>
        <begin position="350"/>
        <end position="373"/>
    </location>
</feature>
<dbReference type="SUPFAM" id="SSF103473">
    <property type="entry name" value="MFS general substrate transporter"/>
    <property type="match status" value="1"/>
</dbReference>
<comment type="caution">
    <text evidence="7">The sequence shown here is derived from an EMBL/GenBank/DDBJ whole genome shotgun (WGS) entry which is preliminary data.</text>
</comment>
<dbReference type="InterPro" id="IPR036259">
    <property type="entry name" value="MFS_trans_sf"/>
</dbReference>
<dbReference type="PANTHER" id="PTHR23538">
    <property type="entry name" value="44.5 KD BACTERIOCHLOROPHYLL SYNTHASE SUBUNIT"/>
    <property type="match status" value="1"/>
</dbReference>
<gene>
    <name evidence="7" type="primary">pucC_1</name>
    <name evidence="7" type="ORF">OPKNFCMD_4379</name>
</gene>
<evidence type="ECO:0000313" key="8">
    <source>
        <dbReference type="Proteomes" id="UP001055167"/>
    </source>
</evidence>
<organism evidence="7 8">
    <name type="scientific">Methylobacterium crusticola</name>
    <dbReference type="NCBI Taxonomy" id="1697972"/>
    <lineage>
        <taxon>Bacteria</taxon>
        <taxon>Pseudomonadati</taxon>
        <taxon>Pseudomonadota</taxon>
        <taxon>Alphaproteobacteria</taxon>
        <taxon>Hyphomicrobiales</taxon>
        <taxon>Methylobacteriaceae</taxon>
        <taxon>Methylobacterium</taxon>
    </lineage>
</organism>
<evidence type="ECO:0000256" key="6">
    <source>
        <dbReference type="SAM" id="Phobius"/>
    </source>
</evidence>
<reference evidence="7" key="2">
    <citation type="submission" date="2021-08" db="EMBL/GenBank/DDBJ databases">
        <authorList>
            <person name="Tani A."/>
            <person name="Ola A."/>
            <person name="Ogura Y."/>
            <person name="Katsura K."/>
            <person name="Hayashi T."/>
        </authorList>
    </citation>
    <scope>NUCLEOTIDE SEQUENCE</scope>
    <source>
        <strain evidence="7">KCTC 52305</strain>
    </source>
</reference>